<dbReference type="PROSITE" id="PS50846">
    <property type="entry name" value="HMA_2"/>
    <property type="match status" value="1"/>
</dbReference>
<dbReference type="OrthoDB" id="1110082at2759"/>
<dbReference type="GO" id="GO:0009626">
    <property type="term" value="P:plant-type hypersensitive response"/>
    <property type="evidence" value="ECO:0007669"/>
    <property type="project" value="UniProtKB-KW"/>
</dbReference>
<keyword evidence="6" id="KW-0812">Transmembrane</keyword>
<protein>
    <recommendedName>
        <fullName evidence="7">HMA domain-containing protein</fullName>
    </recommendedName>
</protein>
<keyword evidence="2" id="KW-0488">Methylation</keyword>
<accession>A0A5J5ASZ3</accession>
<evidence type="ECO:0000256" key="1">
    <source>
        <dbReference type="ARBA" id="ARBA00004170"/>
    </source>
</evidence>
<name>A0A5J5ASZ3_9ASTE</name>
<comment type="similarity">
    <text evidence="5">Belongs to the HIPP family.</text>
</comment>
<dbReference type="InterPro" id="IPR036163">
    <property type="entry name" value="HMA_dom_sf"/>
</dbReference>
<dbReference type="GO" id="GO:0016020">
    <property type="term" value="C:membrane"/>
    <property type="evidence" value="ECO:0007669"/>
    <property type="project" value="UniProtKB-SubCell"/>
</dbReference>
<dbReference type="GO" id="GO:0046872">
    <property type="term" value="F:metal ion binding"/>
    <property type="evidence" value="ECO:0007669"/>
    <property type="project" value="UniProtKB-KW"/>
</dbReference>
<dbReference type="AlphaFoldDB" id="A0A5J5ASZ3"/>
<evidence type="ECO:0000259" key="7">
    <source>
        <dbReference type="PROSITE" id="PS50846"/>
    </source>
</evidence>
<keyword evidence="9" id="KW-1185">Reference proteome</keyword>
<dbReference type="SUPFAM" id="SSF55008">
    <property type="entry name" value="HMA, heavy metal-associated domain"/>
    <property type="match status" value="1"/>
</dbReference>
<dbReference type="CDD" id="cd00371">
    <property type="entry name" value="HMA"/>
    <property type="match status" value="1"/>
</dbReference>
<keyword evidence="6" id="KW-0472">Membrane</keyword>
<evidence type="ECO:0000313" key="9">
    <source>
        <dbReference type="Proteomes" id="UP000325577"/>
    </source>
</evidence>
<dbReference type="EMBL" id="CM018041">
    <property type="protein sequence ID" value="KAA8534215.1"/>
    <property type="molecule type" value="Genomic_DNA"/>
</dbReference>
<dbReference type="Pfam" id="PF00403">
    <property type="entry name" value="HMA"/>
    <property type="match status" value="1"/>
</dbReference>
<dbReference type="InterPro" id="IPR006121">
    <property type="entry name" value="HMA_dom"/>
</dbReference>
<organism evidence="8 9">
    <name type="scientific">Nyssa sinensis</name>
    <dbReference type="NCBI Taxonomy" id="561372"/>
    <lineage>
        <taxon>Eukaryota</taxon>
        <taxon>Viridiplantae</taxon>
        <taxon>Streptophyta</taxon>
        <taxon>Embryophyta</taxon>
        <taxon>Tracheophyta</taxon>
        <taxon>Spermatophyta</taxon>
        <taxon>Magnoliopsida</taxon>
        <taxon>eudicotyledons</taxon>
        <taxon>Gunneridae</taxon>
        <taxon>Pentapetalae</taxon>
        <taxon>asterids</taxon>
        <taxon>Cornales</taxon>
        <taxon>Nyssaceae</taxon>
        <taxon>Nyssa</taxon>
    </lineage>
</organism>
<evidence type="ECO:0000256" key="3">
    <source>
        <dbReference type="ARBA" id="ARBA00022723"/>
    </source>
</evidence>
<comment type="subcellular location">
    <subcellularLocation>
        <location evidence="1">Membrane</location>
        <topology evidence="1">Peripheral membrane protein</topology>
    </subcellularLocation>
</comment>
<evidence type="ECO:0000256" key="5">
    <source>
        <dbReference type="ARBA" id="ARBA00024045"/>
    </source>
</evidence>
<feature type="transmembrane region" description="Helical" evidence="6">
    <location>
        <begin position="40"/>
        <end position="64"/>
    </location>
</feature>
<evidence type="ECO:0000256" key="6">
    <source>
        <dbReference type="SAM" id="Phobius"/>
    </source>
</evidence>
<keyword evidence="4" id="KW-0636">Prenylation</keyword>
<keyword evidence="4" id="KW-0449">Lipoprotein</keyword>
<dbReference type="PANTHER" id="PTHR45868">
    <property type="entry name" value="HEAVY METAL-ASSOCIATED ISOPRENYLATED PLANT PROTEIN 33-RELATED"/>
    <property type="match status" value="1"/>
</dbReference>
<gene>
    <name evidence="8" type="ORF">F0562_031592</name>
</gene>
<proteinExistence type="inferred from homology"/>
<dbReference type="Gene3D" id="3.30.70.100">
    <property type="match status" value="1"/>
</dbReference>
<evidence type="ECO:0000256" key="2">
    <source>
        <dbReference type="ARBA" id="ARBA00022481"/>
    </source>
</evidence>
<dbReference type="Proteomes" id="UP000325577">
    <property type="component" value="Linkage Group LG18"/>
</dbReference>
<keyword evidence="6" id="KW-1133">Transmembrane helix</keyword>
<keyword evidence="3" id="KW-0479">Metal-binding</keyword>
<feature type="domain" description="HMA" evidence="7">
    <location>
        <begin position="49"/>
        <end position="118"/>
    </location>
</feature>
<sequence>MNDIMHFKRSLPVLSLTAVDQVEIKEIAGREKGLFGSSSFSIFYSMVTPGTFVIKLNMYCLCLGCQKKMTKQIKEVHGVHSFAIDADEGKVTVSGTVHPNTLLMKLQKDGKKAELLPSMNNDNMQIARARPVMNNIPCNGHHGTYHAGLPWACFWAPPACGCIPPGTLPPWPQAQAHPGYNYEPTAPPLPVAYSYLDDIHSD</sequence>
<dbReference type="PANTHER" id="PTHR45868:SF93">
    <property type="entry name" value="OS12G0144600 PROTEIN"/>
    <property type="match status" value="1"/>
</dbReference>
<evidence type="ECO:0000256" key="4">
    <source>
        <dbReference type="ARBA" id="ARBA00023289"/>
    </source>
</evidence>
<evidence type="ECO:0000313" key="8">
    <source>
        <dbReference type="EMBL" id="KAA8534215.1"/>
    </source>
</evidence>
<reference evidence="8 9" key="1">
    <citation type="submission" date="2019-09" db="EMBL/GenBank/DDBJ databases">
        <title>A chromosome-level genome assembly of the Chinese tupelo Nyssa sinensis.</title>
        <authorList>
            <person name="Yang X."/>
            <person name="Kang M."/>
            <person name="Yang Y."/>
            <person name="Xiong H."/>
            <person name="Wang M."/>
            <person name="Zhang Z."/>
            <person name="Wang Z."/>
            <person name="Wu H."/>
            <person name="Ma T."/>
            <person name="Liu J."/>
            <person name="Xi Z."/>
        </authorList>
    </citation>
    <scope>NUCLEOTIDE SEQUENCE [LARGE SCALE GENOMIC DNA]</scope>
    <source>
        <strain evidence="8">J267</strain>
        <tissue evidence="8">Leaf</tissue>
    </source>
</reference>